<dbReference type="Pfam" id="PF00450">
    <property type="entry name" value="Peptidase_S10"/>
    <property type="match status" value="1"/>
</dbReference>
<evidence type="ECO:0000256" key="14">
    <source>
        <dbReference type="RuleBase" id="RU361156"/>
    </source>
</evidence>
<sequence>MYLTIRRTLAAFLLVAGVSATVFPPAPDGLTTIQSVSYPKVSISYKQTQICETTPGVKSFNGYVNLPPNLIPGQDYPIHSFFWFFEARNNFENAPLSLWLQGGPGSPSVGAALGENGPCSVNEDSQTTQLNPWSWNNEVNMLYIDQPVQTGFSYDTLVNGTINQIKSPFLVDVQKPSQSALPPNNVTVLAGTFPSQDNTTTANTTSIAAQATWYFLQTWIKEFPEYKKNDNRFSIWAESYGGHYGPTFASYFEAQNQLIAAGNISSPAIELHIDTLGLINACIDSGIQTATYPVFAFNNTYGLQGINETEYQTAVAAIPKCQSLTETCRTMGDNLDPEGWGNNPQVNEACAAAFQFCFGQLWNPFNAKGHDVFDFVRAKPNPFPPKFAAGYLNTREVQLALGVPLNFTGLSSAVDQAFIATGDFIRGHNLEILGQLLDSGIKVALVYGDRDYQCNWIGGEQVSLAIQSASSTGFGAAGYANISTNDTYVGGVVRQYGNLSFSRVFDAGHQVPYYQPETAYRIFQRAMFNTDVATGRIATGAAANYTTTGPSSSFDIKNAVPPPPLPLCYTWDVFETCTDAQKLLLDNGSAVVRDFIVVG</sequence>
<keyword evidence="5" id="KW-0336">GPI-anchor</keyword>
<evidence type="ECO:0000256" key="5">
    <source>
        <dbReference type="ARBA" id="ARBA00022622"/>
    </source>
</evidence>
<keyword evidence="7 14" id="KW-0645">Protease</keyword>
<evidence type="ECO:0000256" key="11">
    <source>
        <dbReference type="ARBA" id="ARBA00023180"/>
    </source>
</evidence>
<evidence type="ECO:0000256" key="7">
    <source>
        <dbReference type="ARBA" id="ARBA00022670"/>
    </source>
</evidence>
<organism evidence="15 16">
    <name type="scientific">Mycena albidolilacea</name>
    <dbReference type="NCBI Taxonomy" id="1033008"/>
    <lineage>
        <taxon>Eukaryota</taxon>
        <taxon>Fungi</taxon>
        <taxon>Dikarya</taxon>
        <taxon>Basidiomycota</taxon>
        <taxon>Agaricomycotina</taxon>
        <taxon>Agaricomycetes</taxon>
        <taxon>Agaricomycetidae</taxon>
        <taxon>Agaricales</taxon>
        <taxon>Marasmiineae</taxon>
        <taxon>Mycenaceae</taxon>
        <taxon>Mycena</taxon>
    </lineage>
</organism>
<dbReference type="Gene3D" id="3.40.50.1820">
    <property type="entry name" value="alpha/beta hydrolase"/>
    <property type="match status" value="1"/>
</dbReference>
<keyword evidence="9 14" id="KW-0378">Hydrolase</keyword>
<dbReference type="GO" id="GO:0006508">
    <property type="term" value="P:proteolysis"/>
    <property type="evidence" value="ECO:0007669"/>
    <property type="project" value="UniProtKB-KW"/>
</dbReference>
<dbReference type="InterPro" id="IPR018202">
    <property type="entry name" value="Ser_caboxypep_ser_AS"/>
</dbReference>
<evidence type="ECO:0000256" key="8">
    <source>
        <dbReference type="ARBA" id="ARBA00022729"/>
    </source>
</evidence>
<evidence type="ECO:0000256" key="12">
    <source>
        <dbReference type="ARBA" id="ARBA00023288"/>
    </source>
</evidence>
<dbReference type="SUPFAM" id="SSF53474">
    <property type="entry name" value="alpha/beta-Hydrolases"/>
    <property type="match status" value="1"/>
</dbReference>
<dbReference type="GO" id="GO:0098552">
    <property type="term" value="C:side of membrane"/>
    <property type="evidence" value="ECO:0007669"/>
    <property type="project" value="UniProtKB-KW"/>
</dbReference>
<keyword evidence="10" id="KW-0843">Virulence</keyword>
<dbReference type="PANTHER" id="PTHR11802">
    <property type="entry name" value="SERINE PROTEASE FAMILY S10 SERINE CARBOXYPEPTIDASE"/>
    <property type="match status" value="1"/>
</dbReference>
<proteinExistence type="inferred from homology"/>
<evidence type="ECO:0000313" key="16">
    <source>
        <dbReference type="Proteomes" id="UP001218218"/>
    </source>
</evidence>
<dbReference type="PRINTS" id="PR00724">
    <property type="entry name" value="CRBOXYPTASEC"/>
</dbReference>
<evidence type="ECO:0000256" key="2">
    <source>
        <dbReference type="ARBA" id="ARBA00004609"/>
    </source>
</evidence>
<dbReference type="EMBL" id="JARIHO010000019">
    <property type="protein sequence ID" value="KAJ7347264.1"/>
    <property type="molecule type" value="Genomic_DNA"/>
</dbReference>
<feature type="signal peptide" evidence="14">
    <location>
        <begin position="1"/>
        <end position="20"/>
    </location>
</feature>
<comment type="similarity">
    <text evidence="3 14">Belongs to the peptidase S10 family.</text>
</comment>
<dbReference type="PANTHER" id="PTHR11802:SF189">
    <property type="entry name" value="CARBOXYPEPTIDASE"/>
    <property type="match status" value="1"/>
</dbReference>
<accession>A0AAD7A0T0</accession>
<dbReference type="GO" id="GO:0004185">
    <property type="term" value="F:serine-type carboxypeptidase activity"/>
    <property type="evidence" value="ECO:0007669"/>
    <property type="project" value="UniProtKB-UniRule"/>
</dbReference>
<dbReference type="EC" id="3.4.16.-" evidence="14"/>
<keyword evidence="6 14" id="KW-0121">Carboxypeptidase</keyword>
<evidence type="ECO:0000256" key="9">
    <source>
        <dbReference type="ARBA" id="ARBA00022801"/>
    </source>
</evidence>
<comment type="function">
    <text evidence="13">Extracellular serine carboxypeptidase that contributes to pathogenicity.</text>
</comment>
<dbReference type="InterPro" id="IPR001563">
    <property type="entry name" value="Peptidase_S10"/>
</dbReference>
<dbReference type="GO" id="GO:0005886">
    <property type="term" value="C:plasma membrane"/>
    <property type="evidence" value="ECO:0007669"/>
    <property type="project" value="UniProtKB-SubCell"/>
</dbReference>
<name>A0AAD7A0T0_9AGAR</name>
<keyword evidence="11" id="KW-0325">Glycoprotein</keyword>
<comment type="caution">
    <text evidence="15">The sequence shown here is derived from an EMBL/GenBank/DDBJ whole genome shotgun (WGS) entry which is preliminary data.</text>
</comment>
<feature type="chain" id="PRO_5041778738" description="Carboxypeptidase" evidence="14">
    <location>
        <begin position="21"/>
        <end position="599"/>
    </location>
</feature>
<comment type="subcellular location">
    <subcellularLocation>
        <location evidence="2">Cell membrane</location>
        <topology evidence="2">Lipid-anchor</topology>
        <topology evidence="2">GPI-anchor</topology>
    </subcellularLocation>
</comment>
<keyword evidence="4" id="KW-1003">Cell membrane</keyword>
<keyword evidence="5" id="KW-0472">Membrane</keyword>
<dbReference type="InterPro" id="IPR033124">
    <property type="entry name" value="Ser_caboxypep_his_AS"/>
</dbReference>
<evidence type="ECO:0000256" key="6">
    <source>
        <dbReference type="ARBA" id="ARBA00022645"/>
    </source>
</evidence>
<evidence type="ECO:0000256" key="4">
    <source>
        <dbReference type="ARBA" id="ARBA00022475"/>
    </source>
</evidence>
<evidence type="ECO:0000256" key="10">
    <source>
        <dbReference type="ARBA" id="ARBA00023026"/>
    </source>
</evidence>
<protein>
    <recommendedName>
        <fullName evidence="14">Carboxypeptidase</fullName>
        <ecNumber evidence="14">3.4.16.-</ecNumber>
    </recommendedName>
</protein>
<dbReference type="InterPro" id="IPR029058">
    <property type="entry name" value="AB_hydrolase_fold"/>
</dbReference>
<dbReference type="PROSITE" id="PS00131">
    <property type="entry name" value="CARBOXYPEPT_SER_SER"/>
    <property type="match status" value="1"/>
</dbReference>
<keyword evidence="12" id="KW-0449">Lipoprotein</keyword>
<keyword evidence="16" id="KW-1185">Reference proteome</keyword>
<gene>
    <name evidence="15" type="ORF">DFH08DRAFT_914487</name>
</gene>
<dbReference type="Proteomes" id="UP001218218">
    <property type="component" value="Unassembled WGS sequence"/>
</dbReference>
<dbReference type="GO" id="GO:0000324">
    <property type="term" value="C:fungal-type vacuole"/>
    <property type="evidence" value="ECO:0007669"/>
    <property type="project" value="TreeGrafter"/>
</dbReference>
<evidence type="ECO:0000256" key="1">
    <source>
        <dbReference type="ARBA" id="ARBA00001003"/>
    </source>
</evidence>
<evidence type="ECO:0000313" key="15">
    <source>
        <dbReference type="EMBL" id="KAJ7347264.1"/>
    </source>
</evidence>
<comment type="catalytic activity">
    <reaction evidence="1">
        <text>Preferential release of a C-terminal arginine or lysine residue.</text>
        <dbReference type="EC" id="3.4.16.6"/>
    </reaction>
</comment>
<reference evidence="15" key="1">
    <citation type="submission" date="2023-03" db="EMBL/GenBank/DDBJ databases">
        <title>Massive genome expansion in bonnet fungi (Mycena s.s.) driven by repeated elements and novel gene families across ecological guilds.</title>
        <authorList>
            <consortium name="Lawrence Berkeley National Laboratory"/>
            <person name="Harder C.B."/>
            <person name="Miyauchi S."/>
            <person name="Viragh M."/>
            <person name="Kuo A."/>
            <person name="Thoen E."/>
            <person name="Andreopoulos B."/>
            <person name="Lu D."/>
            <person name="Skrede I."/>
            <person name="Drula E."/>
            <person name="Henrissat B."/>
            <person name="Morin E."/>
            <person name="Kohler A."/>
            <person name="Barry K."/>
            <person name="LaButti K."/>
            <person name="Morin E."/>
            <person name="Salamov A."/>
            <person name="Lipzen A."/>
            <person name="Mereny Z."/>
            <person name="Hegedus B."/>
            <person name="Baldrian P."/>
            <person name="Stursova M."/>
            <person name="Weitz H."/>
            <person name="Taylor A."/>
            <person name="Grigoriev I.V."/>
            <person name="Nagy L.G."/>
            <person name="Martin F."/>
            <person name="Kauserud H."/>
        </authorList>
    </citation>
    <scope>NUCLEOTIDE SEQUENCE</scope>
    <source>
        <strain evidence="15">CBHHK002</strain>
    </source>
</reference>
<keyword evidence="8 14" id="KW-0732">Signal</keyword>
<dbReference type="AlphaFoldDB" id="A0AAD7A0T0"/>
<dbReference type="PROSITE" id="PS00560">
    <property type="entry name" value="CARBOXYPEPT_SER_HIS"/>
    <property type="match status" value="1"/>
</dbReference>
<evidence type="ECO:0000256" key="3">
    <source>
        <dbReference type="ARBA" id="ARBA00009431"/>
    </source>
</evidence>
<evidence type="ECO:0000256" key="13">
    <source>
        <dbReference type="ARBA" id="ARBA00037356"/>
    </source>
</evidence>